<evidence type="ECO:0000313" key="7">
    <source>
        <dbReference type="EMBL" id="MDT0276523.1"/>
    </source>
</evidence>
<dbReference type="Gene3D" id="3.40.190.10">
    <property type="entry name" value="Periplasmic binding protein-like II"/>
    <property type="match status" value="2"/>
</dbReference>
<dbReference type="CDD" id="cd13690">
    <property type="entry name" value="PBP2_GluB"/>
    <property type="match status" value="1"/>
</dbReference>
<comment type="similarity">
    <text evidence="1 4">Belongs to the bacterial solute-binding protein 3 family.</text>
</comment>
<feature type="chain" id="PRO_5046550421" evidence="5">
    <location>
        <begin position="22"/>
        <end position="296"/>
    </location>
</feature>
<dbReference type="InterPro" id="IPR051455">
    <property type="entry name" value="Bact_solute-bind_prot3"/>
</dbReference>
<dbReference type="RefSeq" id="WP_311345341.1">
    <property type="nucleotide sequence ID" value="NZ_JAVREI010000007.1"/>
</dbReference>
<organism evidence="7 8">
    <name type="scientific">Blastococcus goldschmidtiae</name>
    <dbReference type="NCBI Taxonomy" id="3075546"/>
    <lineage>
        <taxon>Bacteria</taxon>
        <taxon>Bacillati</taxon>
        <taxon>Actinomycetota</taxon>
        <taxon>Actinomycetes</taxon>
        <taxon>Geodermatophilales</taxon>
        <taxon>Geodermatophilaceae</taxon>
        <taxon>Blastococcus</taxon>
    </lineage>
</organism>
<reference evidence="8" key="1">
    <citation type="submission" date="2023-07" db="EMBL/GenBank/DDBJ databases">
        <title>30 novel species of actinomycetes from the DSMZ collection.</title>
        <authorList>
            <person name="Nouioui I."/>
        </authorList>
    </citation>
    <scope>NUCLEOTIDE SEQUENCE [LARGE SCALE GENOMIC DNA]</scope>
    <source>
        <strain evidence="8">DSM 46792</strain>
    </source>
</reference>
<feature type="signal peptide" evidence="5">
    <location>
        <begin position="1"/>
        <end position="21"/>
    </location>
</feature>
<gene>
    <name evidence="7" type="ORF">RM425_11495</name>
</gene>
<dbReference type="Proteomes" id="UP001183222">
    <property type="component" value="Unassembled WGS sequence"/>
</dbReference>
<dbReference type="SUPFAM" id="SSF53850">
    <property type="entry name" value="Periplasmic binding protein-like II"/>
    <property type="match status" value="1"/>
</dbReference>
<evidence type="ECO:0000256" key="5">
    <source>
        <dbReference type="SAM" id="SignalP"/>
    </source>
</evidence>
<accession>A0ABU2K8M6</accession>
<dbReference type="PROSITE" id="PS51257">
    <property type="entry name" value="PROKAR_LIPOPROTEIN"/>
    <property type="match status" value="1"/>
</dbReference>
<dbReference type="EMBL" id="JAVREI010000007">
    <property type="protein sequence ID" value="MDT0276523.1"/>
    <property type="molecule type" value="Genomic_DNA"/>
</dbReference>
<dbReference type="PANTHER" id="PTHR30085:SF6">
    <property type="entry name" value="ABC TRANSPORTER GLUTAMINE-BINDING PROTEIN GLNH"/>
    <property type="match status" value="1"/>
</dbReference>
<dbReference type="InterPro" id="IPR001638">
    <property type="entry name" value="Solute-binding_3/MltF_N"/>
</dbReference>
<dbReference type="SMART" id="SM00062">
    <property type="entry name" value="PBPb"/>
    <property type="match status" value="1"/>
</dbReference>
<keyword evidence="8" id="KW-1185">Reference proteome</keyword>
<keyword evidence="3 5" id="KW-0732">Signal</keyword>
<dbReference type="PROSITE" id="PS01039">
    <property type="entry name" value="SBP_BACTERIAL_3"/>
    <property type="match status" value="1"/>
</dbReference>
<name>A0ABU2K8M6_9ACTN</name>
<evidence type="ECO:0000313" key="8">
    <source>
        <dbReference type="Proteomes" id="UP001183222"/>
    </source>
</evidence>
<protein>
    <submittedName>
        <fullName evidence="7">Glutamate ABC transporter substrate-binding protein</fullName>
    </submittedName>
</protein>
<keyword evidence="2" id="KW-0813">Transport</keyword>
<dbReference type="PANTHER" id="PTHR30085">
    <property type="entry name" value="AMINO ACID ABC TRANSPORTER PERMEASE"/>
    <property type="match status" value="1"/>
</dbReference>
<feature type="domain" description="Solute-binding protein family 3/N-terminal" evidence="6">
    <location>
        <begin position="55"/>
        <end position="278"/>
    </location>
</feature>
<comment type="caution">
    <text evidence="7">The sequence shown here is derived from an EMBL/GenBank/DDBJ whole genome shotgun (WGS) entry which is preliminary data.</text>
</comment>
<evidence type="ECO:0000256" key="1">
    <source>
        <dbReference type="ARBA" id="ARBA00010333"/>
    </source>
</evidence>
<evidence type="ECO:0000256" key="3">
    <source>
        <dbReference type="ARBA" id="ARBA00022729"/>
    </source>
</evidence>
<proteinExistence type="inferred from homology"/>
<dbReference type="InterPro" id="IPR018313">
    <property type="entry name" value="SBP_3_CS"/>
</dbReference>
<dbReference type="Pfam" id="PF00497">
    <property type="entry name" value="SBP_bac_3"/>
    <property type="match status" value="1"/>
</dbReference>
<evidence type="ECO:0000256" key="4">
    <source>
        <dbReference type="RuleBase" id="RU003744"/>
    </source>
</evidence>
<evidence type="ECO:0000256" key="2">
    <source>
        <dbReference type="ARBA" id="ARBA00022448"/>
    </source>
</evidence>
<sequence length="296" mass="31820">MLIRRTALVATLSVVALTAAACGGDDESAAPEPEVAEAPEFEEGTTMAELAEQGSIRIGTKYDQPFFGLEGLDGELEGFDVEIAKIIAAELGIAPEDIEWQETPSAVREEVLEGGEVDMVVATYTINDERAERITFAGPYYEAGQQIMVLSENDEITGPESFEENPDLKVCSATGSTPSEQIQPYLADPGSQLVLFDEYAQCVDSLSNGQVDAVTTDNVILLGYVADSDGEFKLVGEQFTEEPYGIGIEKGDVEFCQFINETLAENEDAYVAAWEATAGQIEGTQTPELPDANECV</sequence>
<evidence type="ECO:0000259" key="6">
    <source>
        <dbReference type="SMART" id="SM00062"/>
    </source>
</evidence>